<comment type="caution">
    <text evidence="1">The sequence shown here is derived from an EMBL/GenBank/DDBJ whole genome shotgun (WGS) entry which is preliminary data.</text>
</comment>
<dbReference type="EMBL" id="BARU01001001">
    <property type="protein sequence ID" value="GAH27848.1"/>
    <property type="molecule type" value="Genomic_DNA"/>
</dbReference>
<dbReference type="AlphaFoldDB" id="X1G497"/>
<accession>X1G497</accession>
<organism evidence="1">
    <name type="scientific">marine sediment metagenome</name>
    <dbReference type="NCBI Taxonomy" id="412755"/>
    <lineage>
        <taxon>unclassified sequences</taxon>
        <taxon>metagenomes</taxon>
        <taxon>ecological metagenomes</taxon>
    </lineage>
</organism>
<gene>
    <name evidence="1" type="ORF">S03H2_02864</name>
</gene>
<name>X1G497_9ZZZZ</name>
<reference evidence="1" key="1">
    <citation type="journal article" date="2014" name="Front. Microbiol.">
        <title>High frequency of phylogenetically diverse reductive dehalogenase-homologous genes in deep subseafloor sedimentary metagenomes.</title>
        <authorList>
            <person name="Kawai M."/>
            <person name="Futagami T."/>
            <person name="Toyoda A."/>
            <person name="Takaki Y."/>
            <person name="Nishi S."/>
            <person name="Hori S."/>
            <person name="Arai W."/>
            <person name="Tsubouchi T."/>
            <person name="Morono Y."/>
            <person name="Uchiyama I."/>
            <person name="Ito T."/>
            <person name="Fujiyama A."/>
            <person name="Inagaki F."/>
            <person name="Takami H."/>
        </authorList>
    </citation>
    <scope>NUCLEOTIDE SEQUENCE</scope>
    <source>
        <strain evidence="1">Expedition CK06-06</strain>
    </source>
</reference>
<evidence type="ECO:0000313" key="1">
    <source>
        <dbReference type="EMBL" id="GAH27848.1"/>
    </source>
</evidence>
<protein>
    <submittedName>
        <fullName evidence="1">Uncharacterized protein</fullName>
    </submittedName>
</protein>
<proteinExistence type="predicted"/>
<feature type="non-terminal residue" evidence="1">
    <location>
        <position position="1"/>
    </location>
</feature>
<sequence length="31" mass="3495">IDIARSDPTRLLTTEKISVNIDKKEGLLKNI</sequence>